<dbReference type="InterPro" id="IPR042885">
    <property type="entry name" value="HIPP47/16"/>
</dbReference>
<dbReference type="SUPFAM" id="SSF55008">
    <property type="entry name" value="HMA, heavy metal-associated domain"/>
    <property type="match status" value="1"/>
</dbReference>
<proteinExistence type="predicted"/>
<evidence type="ECO:0000313" key="4">
    <source>
        <dbReference type="Proteomes" id="UP000594263"/>
    </source>
</evidence>
<sequence length="143" mass="16240">MAKQKIILRVHMTCDKCRKKAKKITALTEGVISLAIEGEDRVVVVGEGIDAATLVSSLRKKVKHTDIISIEEVKPEDGKKKEEEARKKKEKQEQEEAQKQMSLWAHLPPGYSCNYGPYPLPPPSRDEVVVYGNSMFPNTWFTW</sequence>
<feature type="region of interest" description="Disordered" evidence="1">
    <location>
        <begin position="73"/>
        <end position="100"/>
    </location>
</feature>
<reference evidence="3" key="1">
    <citation type="submission" date="2021-01" db="UniProtKB">
        <authorList>
            <consortium name="EnsemblPlants"/>
        </authorList>
    </citation>
    <scope>IDENTIFICATION</scope>
</reference>
<feature type="compositionally biased region" description="Basic and acidic residues" evidence="1">
    <location>
        <begin position="73"/>
        <end position="98"/>
    </location>
</feature>
<dbReference type="PANTHER" id="PTHR46932">
    <property type="entry name" value="HEAVY METAL-ASSOCIATED ISOPRENYLATED PLANT PROTEIN 47"/>
    <property type="match status" value="1"/>
</dbReference>
<evidence type="ECO:0000313" key="3">
    <source>
        <dbReference type="EnsemblPlants" id="Kaladp0008s0279.1.v1.1"/>
    </source>
</evidence>
<evidence type="ECO:0000256" key="1">
    <source>
        <dbReference type="SAM" id="MobiDB-lite"/>
    </source>
</evidence>
<keyword evidence="4" id="KW-1185">Reference proteome</keyword>
<dbReference type="InterPro" id="IPR036163">
    <property type="entry name" value="HMA_dom_sf"/>
</dbReference>
<dbReference type="GO" id="GO:0046872">
    <property type="term" value="F:metal ion binding"/>
    <property type="evidence" value="ECO:0007669"/>
    <property type="project" value="InterPro"/>
</dbReference>
<name>A0A7N0RCV3_KALFE</name>
<organism evidence="3 4">
    <name type="scientific">Kalanchoe fedtschenkoi</name>
    <name type="common">Lavender scallops</name>
    <name type="synonym">South American air plant</name>
    <dbReference type="NCBI Taxonomy" id="63787"/>
    <lineage>
        <taxon>Eukaryota</taxon>
        <taxon>Viridiplantae</taxon>
        <taxon>Streptophyta</taxon>
        <taxon>Embryophyta</taxon>
        <taxon>Tracheophyta</taxon>
        <taxon>Spermatophyta</taxon>
        <taxon>Magnoliopsida</taxon>
        <taxon>eudicotyledons</taxon>
        <taxon>Gunneridae</taxon>
        <taxon>Pentapetalae</taxon>
        <taxon>Saxifragales</taxon>
        <taxon>Crassulaceae</taxon>
        <taxon>Kalanchoe</taxon>
    </lineage>
</organism>
<evidence type="ECO:0000259" key="2">
    <source>
        <dbReference type="PROSITE" id="PS50846"/>
    </source>
</evidence>
<dbReference type="Proteomes" id="UP000594263">
    <property type="component" value="Unplaced"/>
</dbReference>
<protein>
    <recommendedName>
        <fullName evidence="2">HMA domain-containing protein</fullName>
    </recommendedName>
</protein>
<dbReference type="PANTHER" id="PTHR46932:SF12">
    <property type="entry name" value="HEAVY METAL-ASSOCIATED ISOPRENYLATED PLANT PROTEIN 47"/>
    <property type="match status" value="1"/>
</dbReference>
<dbReference type="OMA" id="PGACHIL"/>
<accession>A0A7N0RCV3</accession>
<dbReference type="Gramene" id="Kaladp0008s0279.1.v1.1">
    <property type="protein sequence ID" value="Kaladp0008s0279.1.v1.1"/>
    <property type="gene ID" value="Kaladp0008s0279.v1.1"/>
</dbReference>
<feature type="domain" description="HMA" evidence="2">
    <location>
        <begin position="3"/>
        <end position="70"/>
    </location>
</feature>
<dbReference type="PROSITE" id="PS50846">
    <property type="entry name" value="HMA_2"/>
    <property type="match status" value="1"/>
</dbReference>
<dbReference type="InterPro" id="IPR006121">
    <property type="entry name" value="HMA_dom"/>
</dbReference>
<dbReference type="EnsemblPlants" id="Kaladp0008s0279.1.v1.1">
    <property type="protein sequence ID" value="Kaladp0008s0279.1.v1.1"/>
    <property type="gene ID" value="Kaladp0008s0279.v1.1"/>
</dbReference>
<dbReference type="AlphaFoldDB" id="A0A7N0RCV3"/>
<dbReference type="Gene3D" id="3.30.70.100">
    <property type="match status" value="1"/>
</dbReference>